<keyword evidence="5 15" id="KW-0561">Oxygen transport</keyword>
<dbReference type="Gene3D" id="3.40.50.80">
    <property type="entry name" value="Nucleotide-binding domain of ferredoxin-NADP reductase (FNR) module"/>
    <property type="match status" value="1"/>
</dbReference>
<dbReference type="RefSeq" id="WP_089061904.1">
    <property type="nucleotide sequence ID" value="NZ_CP022315.1"/>
</dbReference>
<comment type="cofactor">
    <cofactor evidence="15">
        <name>heme b</name>
        <dbReference type="ChEBI" id="CHEBI:60344"/>
    </cofactor>
    <text evidence="15">Binds 1 heme b (iron(II)-protoporphyrin IX) group per subunit.</text>
</comment>
<evidence type="ECO:0000256" key="14">
    <source>
        <dbReference type="ARBA" id="ARBA00049433"/>
    </source>
</evidence>
<dbReference type="CDD" id="cd14777">
    <property type="entry name" value="Yhb1-globin-like"/>
    <property type="match status" value="1"/>
</dbReference>
<evidence type="ECO:0000259" key="17">
    <source>
        <dbReference type="PROSITE" id="PS51384"/>
    </source>
</evidence>
<dbReference type="GO" id="GO:0020037">
    <property type="term" value="F:heme binding"/>
    <property type="evidence" value="ECO:0007669"/>
    <property type="project" value="InterPro"/>
</dbReference>
<dbReference type="FunFam" id="1.10.490.10:FF:000003">
    <property type="entry name" value="Flavohemoprotein"/>
    <property type="match status" value="1"/>
</dbReference>
<evidence type="ECO:0000256" key="6">
    <source>
        <dbReference type="ARBA" id="ARBA00022630"/>
    </source>
</evidence>
<dbReference type="EMBL" id="CP022315">
    <property type="protein sequence ID" value="ASK62645.1"/>
    <property type="molecule type" value="Genomic_DNA"/>
</dbReference>
<comment type="similarity">
    <text evidence="2 15">Belongs to the globin family. Two-domain flavohemoproteins subfamily.</text>
</comment>
<dbReference type="GO" id="GO:0008941">
    <property type="term" value="F:nitric oxide dioxygenase NAD(P)H activity"/>
    <property type="evidence" value="ECO:0007669"/>
    <property type="project" value="UniProtKB-UniRule"/>
</dbReference>
<keyword evidence="4 15" id="KW-0349">Heme</keyword>
<feature type="active site" description="Charge relay system" evidence="15">
    <location>
        <position position="144"/>
    </location>
</feature>
<feature type="site" description="Influences the redox potential of the prosthetic heme and FAD groups" evidence="15">
    <location>
        <position position="91"/>
    </location>
</feature>
<dbReference type="Pfam" id="PF00970">
    <property type="entry name" value="FAD_binding_6"/>
    <property type="match status" value="1"/>
</dbReference>
<evidence type="ECO:0000256" key="8">
    <source>
        <dbReference type="ARBA" id="ARBA00022827"/>
    </source>
</evidence>
<name>A0A220U3L6_9BACI</name>
<evidence type="ECO:0000256" key="13">
    <source>
        <dbReference type="ARBA" id="ARBA00048649"/>
    </source>
</evidence>
<dbReference type="Pfam" id="PF00175">
    <property type="entry name" value="NAD_binding_1"/>
    <property type="match status" value="1"/>
</dbReference>
<dbReference type="PROSITE" id="PS01033">
    <property type="entry name" value="GLOBIN"/>
    <property type="match status" value="1"/>
</dbReference>
<feature type="site" description="Influences the redox potential of the prosthetic heme and FAD groups" evidence="15">
    <location>
        <position position="403"/>
    </location>
</feature>
<dbReference type="InterPro" id="IPR009050">
    <property type="entry name" value="Globin-like_sf"/>
</dbReference>
<comment type="catalytic activity">
    <reaction evidence="13 15">
        <text>2 nitric oxide + NADH + 2 O2 = 2 nitrate + NAD(+) + H(+)</text>
        <dbReference type="Rhea" id="RHEA:19469"/>
        <dbReference type="ChEBI" id="CHEBI:15378"/>
        <dbReference type="ChEBI" id="CHEBI:15379"/>
        <dbReference type="ChEBI" id="CHEBI:16480"/>
        <dbReference type="ChEBI" id="CHEBI:17632"/>
        <dbReference type="ChEBI" id="CHEBI:57540"/>
        <dbReference type="ChEBI" id="CHEBI:57945"/>
        <dbReference type="EC" id="1.14.12.17"/>
    </reaction>
</comment>
<evidence type="ECO:0000256" key="1">
    <source>
        <dbReference type="ARBA" id="ARBA00006401"/>
    </source>
</evidence>
<dbReference type="GO" id="GO:0071500">
    <property type="term" value="P:cellular response to nitrosative stress"/>
    <property type="evidence" value="ECO:0007669"/>
    <property type="project" value="TreeGrafter"/>
</dbReference>
<dbReference type="InterPro" id="IPR008333">
    <property type="entry name" value="Cbr1-like_FAD-bd_dom"/>
</dbReference>
<dbReference type="SUPFAM" id="SSF52343">
    <property type="entry name" value="Ferredoxin reductase-like, C-terminal NADP-linked domain"/>
    <property type="match status" value="1"/>
</dbReference>
<keyword evidence="3 15" id="KW-0813">Transport</keyword>
<evidence type="ECO:0000256" key="7">
    <source>
        <dbReference type="ARBA" id="ARBA00022723"/>
    </source>
</evidence>
<comment type="catalytic activity">
    <reaction evidence="14 15">
        <text>2 nitric oxide + NADPH + 2 O2 = 2 nitrate + NADP(+) + H(+)</text>
        <dbReference type="Rhea" id="RHEA:19465"/>
        <dbReference type="ChEBI" id="CHEBI:15378"/>
        <dbReference type="ChEBI" id="CHEBI:15379"/>
        <dbReference type="ChEBI" id="CHEBI:16480"/>
        <dbReference type="ChEBI" id="CHEBI:17632"/>
        <dbReference type="ChEBI" id="CHEBI:57783"/>
        <dbReference type="ChEBI" id="CHEBI:58349"/>
        <dbReference type="EC" id="1.14.12.17"/>
    </reaction>
</comment>
<dbReference type="Pfam" id="PF00042">
    <property type="entry name" value="Globin"/>
    <property type="match status" value="1"/>
</dbReference>
<evidence type="ECO:0000256" key="10">
    <source>
        <dbReference type="ARBA" id="ARBA00023002"/>
    </source>
</evidence>
<keyword evidence="9 15" id="KW-0521">NADP</keyword>
<dbReference type="GO" id="GO:0019825">
    <property type="term" value="F:oxygen binding"/>
    <property type="evidence" value="ECO:0007669"/>
    <property type="project" value="InterPro"/>
</dbReference>
<keyword evidence="10 15" id="KW-0560">Oxidoreductase</keyword>
<dbReference type="GO" id="GO:0046872">
    <property type="term" value="F:metal ion binding"/>
    <property type="evidence" value="ECO:0007669"/>
    <property type="project" value="UniProtKB-KW"/>
</dbReference>
<feature type="binding site" evidence="15">
    <location>
        <begin position="283"/>
        <end position="288"/>
    </location>
    <ligand>
        <name>NADP(+)</name>
        <dbReference type="ChEBI" id="CHEBI:58349"/>
    </ligand>
</feature>
<feature type="domain" description="Globin" evidence="16">
    <location>
        <begin position="8"/>
        <end position="145"/>
    </location>
</feature>
<feature type="active site" description="Charge relay system" evidence="15">
    <location>
        <position position="102"/>
    </location>
</feature>
<dbReference type="PANTHER" id="PTHR43396">
    <property type="entry name" value="FLAVOHEMOPROTEIN"/>
    <property type="match status" value="1"/>
</dbReference>
<dbReference type="PRINTS" id="PR00406">
    <property type="entry name" value="CYTB5RDTASE"/>
</dbReference>
<dbReference type="PROSITE" id="PS51384">
    <property type="entry name" value="FAD_FR"/>
    <property type="match status" value="1"/>
</dbReference>
<evidence type="ECO:0000256" key="9">
    <source>
        <dbReference type="ARBA" id="ARBA00022857"/>
    </source>
</evidence>
<dbReference type="Proteomes" id="UP000198312">
    <property type="component" value="Chromosome"/>
</dbReference>
<sequence length="413" mass="46368">MATETKTGLDQQTIDIIKATVPVLEEHGTEITKVFYQRMFEGHPELKNIFNQTNQRKGDQSKALAGAVYAAAYNIDKLETILPTVKQISQKHKSLNIQPEHYPIVGKYLLLAMKEVLGDAADDAVIGAWERAYGVIASVFIETEKSMYKEMTDTVGGWTGFRNFKVIKKVKESDVITSFYFEPADNNPFPSYQAGQYITVKAEIEGEPHVHLRQYSLSCAPDEGYYRISVKREDAINHQPAGIVSNYLHETLDVGSILPITAPSGDFVLNQTDDRPLVLMSGGVGLTPMMSMLETVVKQQPEREVYFIHAAQSGNVHAMRDAVKEITDNSSHVSSFVIYDRPTNEDKLMNNHDKEGYIDEEWLTSVLPSYDANFYFCGPAPFMRAMYQLLKGRQVEDCNINYEFFGPASSITG</sequence>
<dbReference type="GO" id="GO:0009636">
    <property type="term" value="P:response to toxic substance"/>
    <property type="evidence" value="ECO:0007669"/>
    <property type="project" value="UniProtKB-KW"/>
</dbReference>
<reference evidence="18 19" key="1">
    <citation type="submission" date="2017-07" db="EMBL/GenBank/DDBJ databases">
        <title>Virgibacillus sp. LM2416.</title>
        <authorList>
            <person name="Tak E.J."/>
            <person name="Bae J.-W."/>
        </authorList>
    </citation>
    <scope>NUCLEOTIDE SEQUENCE [LARGE SCALE GENOMIC DNA]</scope>
    <source>
        <strain evidence="18 19">LM2416</strain>
    </source>
</reference>
<dbReference type="PANTHER" id="PTHR43396:SF3">
    <property type="entry name" value="FLAVOHEMOPROTEIN"/>
    <property type="match status" value="1"/>
</dbReference>
<dbReference type="GO" id="GO:0005344">
    <property type="term" value="F:oxygen carrier activity"/>
    <property type="evidence" value="ECO:0007669"/>
    <property type="project" value="UniProtKB-UniRule"/>
</dbReference>
<evidence type="ECO:0000256" key="2">
    <source>
        <dbReference type="ARBA" id="ARBA00008414"/>
    </source>
</evidence>
<dbReference type="FunFam" id="2.40.30.10:FF:000034">
    <property type="entry name" value="Flavohemoprotein"/>
    <property type="match status" value="1"/>
</dbReference>
<comment type="function">
    <text evidence="15">Is involved in NO detoxification in an aerobic process, termed nitric oxide dioxygenase (NOD) reaction that utilizes O(2) and NAD(P)H to convert NO to nitrate, which protects the bacterium from various noxious nitrogen compounds. Therefore, plays a central role in the inducible response to nitrosative stress.</text>
</comment>
<keyword evidence="12 15" id="KW-0520">NAD</keyword>
<dbReference type="FunFam" id="3.40.50.80:FF:000010">
    <property type="entry name" value="Flavohemoprotein"/>
    <property type="match status" value="1"/>
</dbReference>
<feature type="site" description="Involved in heme-bound ligand stabilization and O-O bond activation" evidence="15">
    <location>
        <position position="36"/>
    </location>
</feature>
<dbReference type="InterPro" id="IPR000971">
    <property type="entry name" value="Globin"/>
</dbReference>
<dbReference type="OrthoDB" id="9801223at2"/>
<dbReference type="SUPFAM" id="SSF63380">
    <property type="entry name" value="Riboflavin synthase domain-like"/>
    <property type="match status" value="1"/>
</dbReference>
<organism evidence="18 19">
    <name type="scientific">Virgibacillus phasianinus</name>
    <dbReference type="NCBI Taxonomy" id="2017483"/>
    <lineage>
        <taxon>Bacteria</taxon>
        <taxon>Bacillati</taxon>
        <taxon>Bacillota</taxon>
        <taxon>Bacilli</taxon>
        <taxon>Bacillales</taxon>
        <taxon>Bacillaceae</taxon>
        <taxon>Virgibacillus</taxon>
    </lineage>
</organism>
<dbReference type="NCBIfam" id="NF009805">
    <property type="entry name" value="PRK13289.1"/>
    <property type="match status" value="1"/>
</dbReference>
<evidence type="ECO:0000256" key="12">
    <source>
        <dbReference type="ARBA" id="ARBA00023027"/>
    </source>
</evidence>
<keyword evidence="6 15" id="KW-0285">Flavoprotein</keyword>
<dbReference type="GO" id="GO:0046210">
    <property type="term" value="P:nitric oxide catabolic process"/>
    <property type="evidence" value="ECO:0007669"/>
    <property type="project" value="TreeGrafter"/>
</dbReference>
<feature type="binding site" evidence="15">
    <location>
        <begin position="404"/>
        <end position="407"/>
    </location>
    <ligand>
        <name>FAD</name>
        <dbReference type="ChEBI" id="CHEBI:57692"/>
    </ligand>
</feature>
<evidence type="ECO:0000313" key="18">
    <source>
        <dbReference type="EMBL" id="ASK62645.1"/>
    </source>
</evidence>
<keyword evidence="15" id="KW-0216">Detoxification</keyword>
<feature type="binding site" description="proximal binding residue" evidence="15">
    <location>
        <position position="92"/>
    </location>
    <ligand>
        <name>heme b</name>
        <dbReference type="ChEBI" id="CHEBI:60344"/>
    </ligand>
    <ligandPart>
        <name>Fe</name>
        <dbReference type="ChEBI" id="CHEBI:18248"/>
    </ligandPart>
</feature>
<dbReference type="InterPro" id="IPR039261">
    <property type="entry name" value="FNR_nucleotide-bd"/>
</dbReference>
<feature type="region of interest" description="Reductase" evidence="15">
    <location>
        <begin position="156"/>
        <end position="413"/>
    </location>
</feature>
<dbReference type="Gene3D" id="2.40.30.10">
    <property type="entry name" value="Translation factors"/>
    <property type="match status" value="1"/>
</dbReference>
<feature type="binding site" evidence="15">
    <location>
        <position position="197"/>
    </location>
    <ligand>
        <name>FAD</name>
        <dbReference type="ChEBI" id="CHEBI:57692"/>
    </ligand>
</feature>
<evidence type="ECO:0000256" key="15">
    <source>
        <dbReference type="HAMAP-Rule" id="MF_01252"/>
    </source>
</evidence>
<dbReference type="SUPFAM" id="SSF46458">
    <property type="entry name" value="Globin-like"/>
    <property type="match status" value="1"/>
</dbReference>
<feature type="binding site" evidence="15">
    <location>
        <begin position="213"/>
        <end position="216"/>
    </location>
    <ligand>
        <name>FAD</name>
        <dbReference type="ChEBI" id="CHEBI:57692"/>
    </ligand>
</feature>
<evidence type="ECO:0000256" key="5">
    <source>
        <dbReference type="ARBA" id="ARBA00022621"/>
    </source>
</evidence>
<proteinExistence type="inferred from homology"/>
<keyword evidence="19" id="KW-1185">Reference proteome</keyword>
<dbReference type="InterPro" id="IPR017927">
    <property type="entry name" value="FAD-bd_FR_type"/>
</dbReference>
<dbReference type="InterPro" id="IPR017938">
    <property type="entry name" value="Riboflavin_synthase-like_b-brl"/>
</dbReference>
<dbReference type="KEGG" id="vil:CFK37_11025"/>
<comment type="domain">
    <text evidence="15">Consists of two distinct domains; an N-terminal heme-containing oxygen-binding domain and a C-terminal reductase domain with binding sites for FAD and NAD(P)H.</text>
</comment>
<feature type="domain" description="FAD-binding FR-type" evidence="17">
    <location>
        <begin position="159"/>
        <end position="270"/>
    </location>
</feature>
<evidence type="ECO:0000256" key="3">
    <source>
        <dbReference type="ARBA" id="ARBA00022448"/>
    </source>
</evidence>
<dbReference type="GO" id="GO:0071949">
    <property type="term" value="F:FAD binding"/>
    <property type="evidence" value="ECO:0007669"/>
    <property type="project" value="InterPro"/>
</dbReference>
<dbReference type="EC" id="1.14.12.17" evidence="15"/>
<dbReference type="Gene3D" id="1.10.490.10">
    <property type="entry name" value="Globins"/>
    <property type="match status" value="1"/>
</dbReference>
<dbReference type="AlphaFoldDB" id="A0A220U3L6"/>
<keyword evidence="18" id="KW-0223">Dioxygenase</keyword>
<gene>
    <name evidence="15" type="primary">hmp</name>
    <name evidence="18" type="ORF">CFK37_11025</name>
</gene>
<accession>A0A220U3L6</accession>
<keyword evidence="7 15" id="KW-0479">Metal-binding</keyword>
<evidence type="ECO:0000256" key="11">
    <source>
        <dbReference type="ARBA" id="ARBA00023004"/>
    </source>
</evidence>
<dbReference type="CDD" id="cd06184">
    <property type="entry name" value="flavohem_like_fad_nad_binding"/>
    <property type="match status" value="1"/>
</dbReference>
<dbReference type="HAMAP" id="MF_01252">
    <property type="entry name" value="Hmp"/>
    <property type="match status" value="1"/>
</dbReference>
<comment type="cofactor">
    <cofactor evidence="15">
        <name>FAD</name>
        <dbReference type="ChEBI" id="CHEBI:57692"/>
    </cofactor>
    <text evidence="15">Binds 1 FAD per subunit.</text>
</comment>
<dbReference type="InterPro" id="IPR001433">
    <property type="entry name" value="OxRdtase_FAD/NAD-bd"/>
</dbReference>
<evidence type="ECO:0000313" key="19">
    <source>
        <dbReference type="Proteomes" id="UP000198312"/>
    </source>
</evidence>
<evidence type="ECO:0000256" key="4">
    <source>
        <dbReference type="ARBA" id="ARBA00022617"/>
    </source>
</evidence>
<evidence type="ECO:0000259" key="16">
    <source>
        <dbReference type="PROSITE" id="PS01033"/>
    </source>
</evidence>
<dbReference type="InterPro" id="IPR012292">
    <property type="entry name" value="Globin/Proto"/>
</dbReference>
<dbReference type="InterPro" id="IPR023950">
    <property type="entry name" value="Hmp"/>
</dbReference>
<comment type="similarity">
    <text evidence="1 15">In the C-terminal section; belongs to the flavoprotein pyridine nucleotide cytochrome reductase family.</text>
</comment>
<keyword evidence="11 15" id="KW-0408">Iron</keyword>
<protein>
    <recommendedName>
        <fullName evidence="15">Flavohemoprotein</fullName>
    </recommendedName>
    <alternativeName>
        <fullName evidence="15">Flavohemoglobin</fullName>
    </alternativeName>
    <alternativeName>
        <fullName evidence="15">Hemoglobin-like protein</fullName>
    </alternativeName>
    <alternativeName>
        <fullName evidence="15">Nitric oxide dioxygenase</fullName>
        <shortName evidence="15">NO oxygenase</shortName>
        <shortName evidence="15">NOD</shortName>
        <ecNumber evidence="15">1.14.12.17</ecNumber>
    </alternativeName>
</protein>
<keyword evidence="8 15" id="KW-0274">FAD</keyword>